<dbReference type="InterPro" id="IPR013083">
    <property type="entry name" value="Znf_RING/FYVE/PHD"/>
</dbReference>
<dbReference type="InterPro" id="IPR019787">
    <property type="entry name" value="Znf_PHD-finger"/>
</dbReference>
<dbReference type="GO" id="GO:0008270">
    <property type="term" value="F:zinc ion binding"/>
    <property type="evidence" value="ECO:0007669"/>
    <property type="project" value="UniProtKB-KW"/>
</dbReference>
<evidence type="ECO:0000313" key="5">
    <source>
        <dbReference type="EMBL" id="KAK1292413.1"/>
    </source>
</evidence>
<name>A0AAV9CVM4_ACOCL</name>
<dbReference type="Pfam" id="PF00628">
    <property type="entry name" value="PHD"/>
    <property type="match status" value="1"/>
</dbReference>
<dbReference type="PANTHER" id="PTHR47181">
    <property type="entry name" value="BRCA1 C TERMINUS DOMAIN CONTAINING PROTEIN, EXPRESSED"/>
    <property type="match status" value="1"/>
</dbReference>
<sequence length="64" mass="6752">MLICGDQEGAVGCGVATHIDCCDPPLKAVPDEDWFCSSCSKGSSSGRSMLYRTERTVVVKSGPL</sequence>
<gene>
    <name evidence="5" type="ORF">QJS10_CPB17g01137</name>
</gene>
<evidence type="ECO:0000256" key="1">
    <source>
        <dbReference type="ARBA" id="ARBA00022723"/>
    </source>
</evidence>
<dbReference type="EMBL" id="JAUJYO010000017">
    <property type="protein sequence ID" value="KAK1292413.1"/>
    <property type="molecule type" value="Genomic_DNA"/>
</dbReference>
<keyword evidence="2" id="KW-0863">Zinc-finger</keyword>
<keyword evidence="1" id="KW-0479">Metal-binding</keyword>
<comment type="caution">
    <text evidence="5">The sequence shown here is derived from an EMBL/GenBank/DDBJ whole genome shotgun (WGS) entry which is preliminary data.</text>
</comment>
<evidence type="ECO:0000259" key="4">
    <source>
        <dbReference type="Pfam" id="PF00628"/>
    </source>
</evidence>
<keyword evidence="6" id="KW-1185">Reference proteome</keyword>
<dbReference type="AlphaFoldDB" id="A0AAV9CVM4"/>
<organism evidence="5 6">
    <name type="scientific">Acorus calamus</name>
    <name type="common">Sweet flag</name>
    <dbReference type="NCBI Taxonomy" id="4465"/>
    <lineage>
        <taxon>Eukaryota</taxon>
        <taxon>Viridiplantae</taxon>
        <taxon>Streptophyta</taxon>
        <taxon>Embryophyta</taxon>
        <taxon>Tracheophyta</taxon>
        <taxon>Spermatophyta</taxon>
        <taxon>Magnoliopsida</taxon>
        <taxon>Liliopsida</taxon>
        <taxon>Acoraceae</taxon>
        <taxon>Acorus</taxon>
    </lineage>
</organism>
<keyword evidence="3" id="KW-0862">Zinc</keyword>
<reference evidence="5" key="1">
    <citation type="journal article" date="2023" name="Nat. Commun.">
        <title>Diploid and tetraploid genomes of Acorus and the evolution of monocots.</title>
        <authorList>
            <person name="Ma L."/>
            <person name="Liu K.W."/>
            <person name="Li Z."/>
            <person name="Hsiao Y.Y."/>
            <person name="Qi Y."/>
            <person name="Fu T."/>
            <person name="Tang G.D."/>
            <person name="Zhang D."/>
            <person name="Sun W.H."/>
            <person name="Liu D.K."/>
            <person name="Li Y."/>
            <person name="Chen G.Z."/>
            <person name="Liu X.D."/>
            <person name="Liao X.Y."/>
            <person name="Jiang Y.T."/>
            <person name="Yu X."/>
            <person name="Hao Y."/>
            <person name="Huang J."/>
            <person name="Zhao X.W."/>
            <person name="Ke S."/>
            <person name="Chen Y.Y."/>
            <person name="Wu W.L."/>
            <person name="Hsu J.L."/>
            <person name="Lin Y.F."/>
            <person name="Huang M.D."/>
            <person name="Li C.Y."/>
            <person name="Huang L."/>
            <person name="Wang Z.W."/>
            <person name="Zhao X."/>
            <person name="Zhong W.Y."/>
            <person name="Peng D.H."/>
            <person name="Ahmad S."/>
            <person name="Lan S."/>
            <person name="Zhang J.S."/>
            <person name="Tsai W.C."/>
            <person name="Van de Peer Y."/>
            <person name="Liu Z.J."/>
        </authorList>
    </citation>
    <scope>NUCLEOTIDE SEQUENCE</scope>
    <source>
        <strain evidence="5">CP</strain>
    </source>
</reference>
<dbReference type="SUPFAM" id="SSF57903">
    <property type="entry name" value="FYVE/PHD zinc finger"/>
    <property type="match status" value="1"/>
</dbReference>
<evidence type="ECO:0000256" key="3">
    <source>
        <dbReference type="ARBA" id="ARBA00022833"/>
    </source>
</evidence>
<evidence type="ECO:0000313" key="6">
    <source>
        <dbReference type="Proteomes" id="UP001180020"/>
    </source>
</evidence>
<proteinExistence type="predicted"/>
<dbReference type="InterPro" id="IPR011011">
    <property type="entry name" value="Znf_FYVE_PHD"/>
</dbReference>
<dbReference type="InterPro" id="IPR044254">
    <property type="entry name" value="At4g02110-like"/>
</dbReference>
<feature type="domain" description="PHD-type" evidence="4">
    <location>
        <begin position="12"/>
        <end position="39"/>
    </location>
</feature>
<accession>A0AAV9CVM4</accession>
<dbReference type="PANTHER" id="PTHR47181:SF2">
    <property type="entry name" value="BRCA1 C TERMINUS DOMAIN CONTAINING PROTEIN, EXPRESSED"/>
    <property type="match status" value="1"/>
</dbReference>
<dbReference type="Gene3D" id="3.30.40.10">
    <property type="entry name" value="Zinc/RING finger domain, C3HC4 (zinc finger)"/>
    <property type="match status" value="1"/>
</dbReference>
<dbReference type="Proteomes" id="UP001180020">
    <property type="component" value="Unassembled WGS sequence"/>
</dbReference>
<evidence type="ECO:0000256" key="2">
    <source>
        <dbReference type="ARBA" id="ARBA00022771"/>
    </source>
</evidence>
<reference evidence="5" key="2">
    <citation type="submission" date="2023-06" db="EMBL/GenBank/DDBJ databases">
        <authorList>
            <person name="Ma L."/>
            <person name="Liu K.-W."/>
            <person name="Li Z."/>
            <person name="Hsiao Y.-Y."/>
            <person name="Qi Y."/>
            <person name="Fu T."/>
            <person name="Tang G."/>
            <person name="Zhang D."/>
            <person name="Sun W.-H."/>
            <person name="Liu D.-K."/>
            <person name="Li Y."/>
            <person name="Chen G.-Z."/>
            <person name="Liu X.-D."/>
            <person name="Liao X.-Y."/>
            <person name="Jiang Y.-T."/>
            <person name="Yu X."/>
            <person name="Hao Y."/>
            <person name="Huang J."/>
            <person name="Zhao X.-W."/>
            <person name="Ke S."/>
            <person name="Chen Y.-Y."/>
            <person name="Wu W.-L."/>
            <person name="Hsu J.-L."/>
            <person name="Lin Y.-F."/>
            <person name="Huang M.-D."/>
            <person name="Li C.-Y."/>
            <person name="Huang L."/>
            <person name="Wang Z.-W."/>
            <person name="Zhao X."/>
            <person name="Zhong W.-Y."/>
            <person name="Peng D.-H."/>
            <person name="Ahmad S."/>
            <person name="Lan S."/>
            <person name="Zhang J.-S."/>
            <person name="Tsai W.-C."/>
            <person name="Van De Peer Y."/>
            <person name="Liu Z.-J."/>
        </authorList>
    </citation>
    <scope>NUCLEOTIDE SEQUENCE</scope>
    <source>
        <strain evidence="5">CP</strain>
        <tissue evidence="5">Leaves</tissue>
    </source>
</reference>
<protein>
    <recommendedName>
        <fullName evidence="4">PHD-type domain-containing protein</fullName>
    </recommendedName>
</protein>